<name>A0ABV8LMG8_9ACTN</name>
<keyword evidence="3" id="KW-1185">Reference proteome</keyword>
<dbReference type="RefSeq" id="WP_253755161.1">
    <property type="nucleotide sequence ID" value="NZ_JAMZDZ010000001.1"/>
</dbReference>
<accession>A0ABV8LMG8</accession>
<evidence type="ECO:0000313" key="3">
    <source>
        <dbReference type="Proteomes" id="UP001595816"/>
    </source>
</evidence>
<dbReference type="EMBL" id="JBHSAY010000006">
    <property type="protein sequence ID" value="MFC4131540.1"/>
    <property type="molecule type" value="Genomic_DNA"/>
</dbReference>
<feature type="region of interest" description="Disordered" evidence="1">
    <location>
        <begin position="36"/>
        <end position="64"/>
    </location>
</feature>
<comment type="caution">
    <text evidence="2">The sequence shown here is derived from an EMBL/GenBank/DDBJ whole genome shotgun (WGS) entry which is preliminary data.</text>
</comment>
<feature type="compositionally biased region" description="Low complexity" evidence="1">
    <location>
        <begin position="38"/>
        <end position="55"/>
    </location>
</feature>
<dbReference type="Proteomes" id="UP001595816">
    <property type="component" value="Unassembled WGS sequence"/>
</dbReference>
<gene>
    <name evidence="2" type="ORF">ACFOZ4_13095</name>
</gene>
<evidence type="ECO:0000256" key="1">
    <source>
        <dbReference type="SAM" id="MobiDB-lite"/>
    </source>
</evidence>
<protein>
    <submittedName>
        <fullName evidence="2">Uncharacterized protein</fullName>
    </submittedName>
</protein>
<sequence>MLTTWVVVPTRLSVVLPAPAPLTVLEQLTARLHATRSAGPAARRGCRGACRATPGSARELPQSRRRRLGQCFAPGRRRIG</sequence>
<proteinExistence type="predicted"/>
<reference evidence="3" key="1">
    <citation type="journal article" date="2019" name="Int. J. Syst. Evol. Microbiol.">
        <title>The Global Catalogue of Microorganisms (GCM) 10K type strain sequencing project: providing services to taxonomists for standard genome sequencing and annotation.</title>
        <authorList>
            <consortium name="The Broad Institute Genomics Platform"/>
            <consortium name="The Broad Institute Genome Sequencing Center for Infectious Disease"/>
            <person name="Wu L."/>
            <person name="Ma J."/>
        </authorList>
    </citation>
    <scope>NUCLEOTIDE SEQUENCE [LARGE SCALE GENOMIC DNA]</scope>
    <source>
        <strain evidence="3">CGMCC 4.7289</strain>
    </source>
</reference>
<evidence type="ECO:0000313" key="2">
    <source>
        <dbReference type="EMBL" id="MFC4131540.1"/>
    </source>
</evidence>
<organism evidence="2 3">
    <name type="scientific">Hamadaea flava</name>
    <dbReference type="NCBI Taxonomy" id="1742688"/>
    <lineage>
        <taxon>Bacteria</taxon>
        <taxon>Bacillati</taxon>
        <taxon>Actinomycetota</taxon>
        <taxon>Actinomycetes</taxon>
        <taxon>Micromonosporales</taxon>
        <taxon>Micromonosporaceae</taxon>
        <taxon>Hamadaea</taxon>
    </lineage>
</organism>